<evidence type="ECO:0000313" key="4">
    <source>
        <dbReference type="Proteomes" id="UP000191418"/>
    </source>
</evidence>
<protein>
    <recommendedName>
        <fullName evidence="1">Glycine cleavage system transcriptional repressor</fullName>
    </recommendedName>
</protein>
<evidence type="ECO:0000313" key="3">
    <source>
        <dbReference type="EMBL" id="OPX54413.1"/>
    </source>
</evidence>
<comment type="subcellular location">
    <subcellularLocation>
        <location evidence="1">Cytoplasm</location>
    </subcellularLocation>
</comment>
<dbReference type="Proteomes" id="UP000191418">
    <property type="component" value="Unassembled WGS sequence"/>
</dbReference>
<dbReference type="AlphaFoldDB" id="A0A1T4S705"/>
<proteinExistence type="predicted"/>
<dbReference type="PANTHER" id="PTHR34875:SF6">
    <property type="entry name" value="UPF0237 PROTEIN MJ1558"/>
    <property type="match status" value="1"/>
</dbReference>
<evidence type="ECO:0000256" key="1">
    <source>
        <dbReference type="PIRNR" id="PIRNR028103"/>
    </source>
</evidence>
<dbReference type="InterPro" id="IPR045865">
    <property type="entry name" value="ACT-like_dom_sf"/>
</dbReference>
<dbReference type="Pfam" id="PF13740">
    <property type="entry name" value="ACT_6"/>
    <property type="match status" value="1"/>
</dbReference>
<dbReference type="PROSITE" id="PS51671">
    <property type="entry name" value="ACT"/>
    <property type="match status" value="1"/>
</dbReference>
<dbReference type="InterPro" id="IPR002912">
    <property type="entry name" value="ACT_dom"/>
</dbReference>
<dbReference type="OrthoDB" id="12860at2"/>
<keyword evidence="1" id="KW-0963">Cytoplasm</keyword>
<evidence type="ECO:0000259" key="2">
    <source>
        <dbReference type="PROSITE" id="PS51671"/>
    </source>
</evidence>
<dbReference type="PIRSF" id="PIRSF028103">
    <property type="entry name" value="GcvR"/>
    <property type="match status" value="1"/>
</dbReference>
<keyword evidence="1" id="KW-0804">Transcription</keyword>
<comment type="caution">
    <text evidence="3">The sequence shown here is derived from an EMBL/GenBank/DDBJ whole genome shotgun (WGS) entry which is preliminary data.</text>
</comment>
<keyword evidence="4" id="KW-1185">Reference proteome</keyword>
<name>A0A1T4S705_9GAMM</name>
<dbReference type="SUPFAM" id="SSF55021">
    <property type="entry name" value="ACT-like"/>
    <property type="match status" value="2"/>
</dbReference>
<dbReference type="STRING" id="64969.SAMN02745127_02806"/>
<reference evidence="3 4" key="1">
    <citation type="submission" date="2017-01" db="EMBL/GenBank/DDBJ databases">
        <title>Genome Sequencing of a Marine Spirillum, Oceanospirillum multiglobuliferum ATCC 33336, from Japan.</title>
        <authorList>
            <person name="Carney J.G."/>
            <person name="Trachtenberg A.M."/>
            <person name="Rheaume B.A."/>
            <person name="Linnane J.D."/>
            <person name="Pitts N.L."/>
            <person name="Mykles D.L."/>
            <person name="Maclea K.S."/>
        </authorList>
    </citation>
    <scope>NUCLEOTIDE SEQUENCE [LARGE SCALE GENOMIC DNA]</scope>
    <source>
        <strain evidence="3 4">ATCC 33336</strain>
    </source>
</reference>
<feature type="domain" description="ACT" evidence="2">
    <location>
        <begin position="92"/>
        <end position="171"/>
    </location>
</feature>
<organism evidence="3 4">
    <name type="scientific">Oceanospirillum multiglobuliferum</name>
    <dbReference type="NCBI Taxonomy" id="64969"/>
    <lineage>
        <taxon>Bacteria</taxon>
        <taxon>Pseudomonadati</taxon>
        <taxon>Pseudomonadota</taxon>
        <taxon>Gammaproteobacteria</taxon>
        <taxon>Oceanospirillales</taxon>
        <taxon>Oceanospirillaceae</taxon>
        <taxon>Oceanospirillum</taxon>
    </lineage>
</organism>
<dbReference type="EMBL" id="MTSM01000026">
    <property type="protein sequence ID" value="OPX54413.1"/>
    <property type="molecule type" value="Genomic_DNA"/>
</dbReference>
<dbReference type="Pfam" id="PF01842">
    <property type="entry name" value="ACT"/>
    <property type="match status" value="1"/>
</dbReference>
<dbReference type="GO" id="GO:0006355">
    <property type="term" value="P:regulation of DNA-templated transcription"/>
    <property type="evidence" value="ECO:0007669"/>
    <property type="project" value="UniProtKB-UniRule"/>
</dbReference>
<gene>
    <name evidence="3" type="ORF">BTE48_14370</name>
</gene>
<sequence length="172" mass="18428">MMTSLVLTLIGPDKPGLVGLLSQTIASHQGNWLESGMSRLAGKFAGILITEVPEDQADALIAALLDLESRGLKVTVERTVEPEPIESQVKFTLELVGHDKPGIVREISQALAKRHINVERLNTELVSGSMSAELLFKADADLSAGENVSLDELQDALEAIASDLMVDITLNS</sequence>
<dbReference type="InterPro" id="IPR050990">
    <property type="entry name" value="UPF0237/GcvR_regulator"/>
</dbReference>
<accession>A0A1T4S705</accession>
<dbReference type="InterPro" id="IPR016867">
    <property type="entry name" value="GcvR"/>
</dbReference>
<dbReference type="RefSeq" id="WP_078746333.1">
    <property type="nucleotide sequence ID" value="NZ_FUXG01000025.1"/>
</dbReference>
<dbReference type="Gene3D" id="3.30.70.260">
    <property type="match status" value="2"/>
</dbReference>
<dbReference type="PANTHER" id="PTHR34875">
    <property type="entry name" value="UPF0237 PROTEIN MJ1558"/>
    <property type="match status" value="1"/>
</dbReference>
<dbReference type="GO" id="GO:0005737">
    <property type="term" value="C:cytoplasm"/>
    <property type="evidence" value="ECO:0007669"/>
    <property type="project" value="UniProtKB-SubCell"/>
</dbReference>
<dbReference type="CDD" id="cd04869">
    <property type="entry name" value="ACT_GcvR_2"/>
    <property type="match status" value="1"/>
</dbReference>
<keyword evidence="1" id="KW-0678">Repressor</keyword>